<accession>A0ABW2J5Q5</accession>
<gene>
    <name evidence="5" type="ORF">ACFQO0_08830</name>
</gene>
<dbReference type="InterPro" id="IPR028081">
    <property type="entry name" value="Leu-bd"/>
</dbReference>
<protein>
    <submittedName>
        <fullName evidence="5">ABC transporter substrate-binding protein</fullName>
    </submittedName>
</protein>
<dbReference type="Proteomes" id="UP001596379">
    <property type="component" value="Unassembled WGS sequence"/>
</dbReference>
<evidence type="ECO:0000313" key="6">
    <source>
        <dbReference type="Proteomes" id="UP001596379"/>
    </source>
</evidence>
<organism evidence="5 6">
    <name type="scientific">Herminiimonas aquatilis</name>
    <dbReference type="NCBI Taxonomy" id="345342"/>
    <lineage>
        <taxon>Bacteria</taxon>
        <taxon>Pseudomonadati</taxon>
        <taxon>Pseudomonadota</taxon>
        <taxon>Betaproteobacteria</taxon>
        <taxon>Burkholderiales</taxon>
        <taxon>Oxalobacteraceae</taxon>
        <taxon>Herminiimonas</taxon>
    </lineage>
</organism>
<comment type="caution">
    <text evidence="5">The sequence shown here is derived from an EMBL/GenBank/DDBJ whole genome shotgun (WGS) entry which is preliminary data.</text>
</comment>
<dbReference type="Pfam" id="PF13458">
    <property type="entry name" value="Peripla_BP_6"/>
    <property type="match status" value="1"/>
</dbReference>
<dbReference type="EMBL" id="JBHTCC010000001">
    <property type="protein sequence ID" value="MFC7298539.1"/>
    <property type="molecule type" value="Genomic_DNA"/>
</dbReference>
<feature type="signal peptide" evidence="3">
    <location>
        <begin position="1"/>
        <end position="23"/>
    </location>
</feature>
<name>A0ABW2J5Q5_9BURK</name>
<feature type="chain" id="PRO_5047501447" evidence="3">
    <location>
        <begin position="24"/>
        <end position="377"/>
    </location>
</feature>
<dbReference type="PANTHER" id="PTHR47235">
    <property type="entry name" value="BLR6548 PROTEIN"/>
    <property type="match status" value="1"/>
</dbReference>
<dbReference type="PANTHER" id="PTHR47235:SF1">
    <property type="entry name" value="BLR6548 PROTEIN"/>
    <property type="match status" value="1"/>
</dbReference>
<proteinExistence type="inferred from homology"/>
<keyword evidence="2 3" id="KW-0732">Signal</keyword>
<dbReference type="InterPro" id="IPR028082">
    <property type="entry name" value="Peripla_BP_I"/>
</dbReference>
<feature type="domain" description="Leucine-binding protein" evidence="4">
    <location>
        <begin position="34"/>
        <end position="373"/>
    </location>
</feature>
<evidence type="ECO:0000256" key="1">
    <source>
        <dbReference type="ARBA" id="ARBA00010062"/>
    </source>
</evidence>
<sequence length="377" mass="40178">MFGSLRVLIVGLISAGFFCQVYAEDGVTDTRILIGQTIGLTGTIAGPVKEMNEGANAYLASINGRGGVSGRKIELLTLDDKFDAKLSASNAEQLVKKERVFALFQNRGTPLTEAILPILAANKIPLIAPSTGARVFHTPVNPLIFNVRAKYQDEVRKGVEHFTTIGSKSIGLLHVDDSFGMDGLAGFVSAMNDHSMIPAIVATFPRVKPDYPASADVIIKANPNALIIVSSSAHTVELIKAIRAKGSMVQIMTLSNNSSQSFVQDLGPAGTGVIVSQITPAPNSVTTGLGKEFMALAKASNTTVSYAAMEGFVAAKVLVEGLKRAGRNLTREGFVRAMESMQKFDMGGLMISYTATDHTGSEFVEMTMISKDGRFIR</sequence>
<comment type="similarity">
    <text evidence="1">Belongs to the leucine-binding protein family.</text>
</comment>
<evidence type="ECO:0000259" key="4">
    <source>
        <dbReference type="Pfam" id="PF13458"/>
    </source>
</evidence>
<evidence type="ECO:0000256" key="2">
    <source>
        <dbReference type="ARBA" id="ARBA00022729"/>
    </source>
</evidence>
<evidence type="ECO:0000313" key="5">
    <source>
        <dbReference type="EMBL" id="MFC7298539.1"/>
    </source>
</evidence>
<dbReference type="CDD" id="cd06326">
    <property type="entry name" value="PBP1_ABC_ligand_binding-like"/>
    <property type="match status" value="1"/>
</dbReference>
<dbReference type="SUPFAM" id="SSF53822">
    <property type="entry name" value="Periplasmic binding protein-like I"/>
    <property type="match status" value="1"/>
</dbReference>
<dbReference type="Gene3D" id="3.40.50.2300">
    <property type="match status" value="2"/>
</dbReference>
<dbReference type="RefSeq" id="WP_382233751.1">
    <property type="nucleotide sequence ID" value="NZ_JBHTCC010000001.1"/>
</dbReference>
<reference evidence="6" key="1">
    <citation type="journal article" date="2019" name="Int. J. Syst. Evol. Microbiol.">
        <title>The Global Catalogue of Microorganisms (GCM) 10K type strain sequencing project: providing services to taxonomists for standard genome sequencing and annotation.</title>
        <authorList>
            <consortium name="The Broad Institute Genomics Platform"/>
            <consortium name="The Broad Institute Genome Sequencing Center for Infectious Disease"/>
            <person name="Wu L."/>
            <person name="Ma J."/>
        </authorList>
    </citation>
    <scope>NUCLEOTIDE SEQUENCE [LARGE SCALE GENOMIC DNA]</scope>
    <source>
        <strain evidence="6">CCUG 36956</strain>
    </source>
</reference>
<keyword evidence="6" id="KW-1185">Reference proteome</keyword>
<evidence type="ECO:0000256" key="3">
    <source>
        <dbReference type="SAM" id="SignalP"/>
    </source>
</evidence>